<dbReference type="Gene3D" id="2.40.128.20">
    <property type="match status" value="1"/>
</dbReference>
<feature type="signal peptide" evidence="1">
    <location>
        <begin position="1"/>
        <end position="15"/>
    </location>
</feature>
<dbReference type="InterPro" id="IPR012674">
    <property type="entry name" value="Calycin"/>
</dbReference>
<reference evidence="2" key="1">
    <citation type="journal article" date="2024" name="Gigascience">
        <title>Chromosome-level genome of the poultry shaft louse Menopon gallinae provides insight into the host-switching and adaptive evolution of parasitic lice.</title>
        <authorList>
            <person name="Xu Y."/>
            <person name="Ma L."/>
            <person name="Liu S."/>
            <person name="Liang Y."/>
            <person name="Liu Q."/>
            <person name="He Z."/>
            <person name="Tian L."/>
            <person name="Duan Y."/>
            <person name="Cai W."/>
            <person name="Li H."/>
            <person name="Song F."/>
        </authorList>
    </citation>
    <scope>NUCLEOTIDE SEQUENCE</scope>
    <source>
        <strain evidence="2">Cailab_2023a</strain>
    </source>
</reference>
<keyword evidence="1" id="KW-0732">Signal</keyword>
<accession>A0AAW2II75</accession>
<proteinExistence type="predicted"/>
<evidence type="ECO:0000313" key="2">
    <source>
        <dbReference type="EMBL" id="KAL0281482.1"/>
    </source>
</evidence>
<dbReference type="SUPFAM" id="SSF50814">
    <property type="entry name" value="Lipocalins"/>
    <property type="match status" value="1"/>
</dbReference>
<organism evidence="2">
    <name type="scientific">Menopon gallinae</name>
    <name type="common">poultry shaft louse</name>
    <dbReference type="NCBI Taxonomy" id="328185"/>
    <lineage>
        <taxon>Eukaryota</taxon>
        <taxon>Metazoa</taxon>
        <taxon>Ecdysozoa</taxon>
        <taxon>Arthropoda</taxon>
        <taxon>Hexapoda</taxon>
        <taxon>Insecta</taxon>
        <taxon>Pterygota</taxon>
        <taxon>Neoptera</taxon>
        <taxon>Paraneoptera</taxon>
        <taxon>Psocodea</taxon>
        <taxon>Troctomorpha</taxon>
        <taxon>Phthiraptera</taxon>
        <taxon>Amblycera</taxon>
        <taxon>Menoponidae</taxon>
        <taxon>Menopon</taxon>
    </lineage>
</organism>
<comment type="caution">
    <text evidence="2">The sequence shown here is derived from an EMBL/GenBank/DDBJ whole genome shotgun (WGS) entry which is preliminary data.</text>
</comment>
<protein>
    <submittedName>
        <fullName evidence="2">Uncharacterized protein</fullName>
    </submittedName>
</protein>
<evidence type="ECO:0000256" key="1">
    <source>
        <dbReference type="SAM" id="SignalP"/>
    </source>
</evidence>
<dbReference type="EMBL" id="JARGDH010000001">
    <property type="protein sequence ID" value="KAL0281482.1"/>
    <property type="molecule type" value="Genomic_DNA"/>
</dbReference>
<gene>
    <name evidence="2" type="ORF">PYX00_002458</name>
</gene>
<name>A0AAW2II75_9NEOP</name>
<feature type="chain" id="PRO_5043565211" evidence="1">
    <location>
        <begin position="16"/>
        <end position="272"/>
    </location>
</feature>
<dbReference type="AlphaFoldDB" id="A0AAW2II75"/>
<sequence>MYLLLLPLLFFAADALPFIAFTAFKDCPNIPIQENLSIDQVAGSWRLAYLFYDEQDDIEEDNTCIITEFAPLNDNQMTIAVHMDFRADDFVVDRSSFDLFASFNTPGEWMLHSNTSHKAYIHVKVISFTRHHMVLTFCISNETDTDNYTHGNLGYDYILQKLRNDDNSRYYKKRQRFGQGEFDDEVNALFARKNFLRKKRSLIEKLALDEDSNLLKKESKSEDNNSKHFWTVILVKDNNISAYNFVENASLLMKLGFDVRQGNFVSFGKCTV</sequence>